<dbReference type="RefSeq" id="WP_194450416.1">
    <property type="nucleotide sequence ID" value="NZ_CP063849.1"/>
</dbReference>
<evidence type="ECO:0000313" key="3">
    <source>
        <dbReference type="Proteomes" id="UP000593892"/>
    </source>
</evidence>
<keyword evidence="3" id="KW-1185">Reference proteome</keyword>
<dbReference type="AlphaFoldDB" id="A0A7S7NT48"/>
<protein>
    <submittedName>
        <fullName evidence="2">Uncharacterized protein</fullName>
    </submittedName>
</protein>
<evidence type="ECO:0000313" key="2">
    <source>
        <dbReference type="EMBL" id="QOY88754.1"/>
    </source>
</evidence>
<dbReference type="KEGG" id="pfer:IRI77_01965"/>
<proteinExistence type="predicted"/>
<keyword evidence="1" id="KW-1133">Transmembrane helix</keyword>
<keyword evidence="1" id="KW-0812">Transmembrane</keyword>
<accession>A0A7S7NT48</accession>
<dbReference type="Proteomes" id="UP000593892">
    <property type="component" value="Chromosome"/>
</dbReference>
<sequence>MMRNLVIKRALFIFLLVIGVLAGIEAWHVMRHPSTSLFLFSGLFVAGPVYWALFVWLWLKYDLTGPVPVTTSPGAASEPEEIEEWRRSSVLAIRHSAIHGRKLIG</sequence>
<gene>
    <name evidence="2" type="ORF">IRI77_01965</name>
</gene>
<keyword evidence="1" id="KW-0472">Membrane</keyword>
<reference evidence="2 3" key="1">
    <citation type="submission" date="2020-10" db="EMBL/GenBank/DDBJ databases">
        <title>Complete genome sequence of Paludibaculum fermentans P105T, a facultatively anaerobic acidobacterium capable of dissimilatory Fe(III) reduction.</title>
        <authorList>
            <person name="Dedysh S.N."/>
            <person name="Beletsky A.V."/>
            <person name="Kulichevskaya I.S."/>
            <person name="Mardanov A.V."/>
            <person name="Ravin N.V."/>
        </authorList>
    </citation>
    <scope>NUCLEOTIDE SEQUENCE [LARGE SCALE GENOMIC DNA]</scope>
    <source>
        <strain evidence="2 3">P105</strain>
    </source>
</reference>
<evidence type="ECO:0000256" key="1">
    <source>
        <dbReference type="SAM" id="Phobius"/>
    </source>
</evidence>
<organism evidence="2 3">
    <name type="scientific">Paludibaculum fermentans</name>
    <dbReference type="NCBI Taxonomy" id="1473598"/>
    <lineage>
        <taxon>Bacteria</taxon>
        <taxon>Pseudomonadati</taxon>
        <taxon>Acidobacteriota</taxon>
        <taxon>Terriglobia</taxon>
        <taxon>Bryobacterales</taxon>
        <taxon>Bryobacteraceae</taxon>
        <taxon>Paludibaculum</taxon>
    </lineage>
</organism>
<dbReference type="EMBL" id="CP063849">
    <property type="protein sequence ID" value="QOY88754.1"/>
    <property type="molecule type" value="Genomic_DNA"/>
</dbReference>
<feature type="transmembrane region" description="Helical" evidence="1">
    <location>
        <begin position="36"/>
        <end position="59"/>
    </location>
</feature>
<name>A0A7S7NT48_PALFE</name>